<evidence type="ECO:0000259" key="12">
    <source>
        <dbReference type="Pfam" id="PF11261"/>
    </source>
</evidence>
<evidence type="ECO:0000256" key="9">
    <source>
        <dbReference type="ARBA" id="ARBA00023242"/>
    </source>
</evidence>
<reference evidence="15" key="1">
    <citation type="submission" date="2025-08" db="UniProtKB">
        <authorList>
            <consortium name="Ensembl"/>
        </authorList>
    </citation>
    <scope>IDENTIFICATION</scope>
</reference>
<keyword evidence="6" id="KW-0862">Zinc</keyword>
<accession>A0A8C7JZ33</accession>
<keyword evidence="7" id="KW-0805">Transcription regulation</keyword>
<evidence type="ECO:0000256" key="3">
    <source>
        <dbReference type="ARBA" id="ARBA00022491"/>
    </source>
</evidence>
<proteinExistence type="inferred from homology"/>
<feature type="domain" description="IRF-2BP1/2-like middle" evidence="14">
    <location>
        <begin position="211"/>
        <end position="276"/>
    </location>
</feature>
<sequence length="537" mass="58092">MSTAVVAVSRRQSCYLCDLPRMPWAMIWDFTEPICRGCVNYEGADRIEFVIETARQLKRAHGFQEGRSPGPGKHQQLSGKEIQSNHHGSGGDPGSRPSQPLDRYPLSTLDRPLRMGPEYQSGRQANGIPVPNGFPKPDDPHELNRQSPNPRRNNTVPPNLVPLVNGNMSLLHVVNGRTVCPMAMGHPGSGLMAGSPNEHGGGKRLVSVSCSDQHEKDKQHIPDSLTPDIEHHKARADEWMNKGKTVRDLMVLHTFDSRFKKDHAAMQQRVMGYEQQQNGAASKSDRGKHPRTMKRKASPELVGEREGTAAKHNGEDRQQWLPGPASDRAGHKMPPGPPPSFSSVPTNTLSPHSRTTPPEAAQNGQSPMAALILAADNAGGGGNSSPKDGNQVHSTTRCNSSSPLSPSSMNQNRRPTQGKDASGIMGPLHVSGGGMMDQGHQSIPDPSVPGSVPLCCTLCDQRLEDTHFVQCPSVPSHKFCFPCSRQSIKQQGATGEVYCPSGEKCPLVGSNVPWAFMQGEIGTILAGDVKVKNEMDT</sequence>
<feature type="compositionally biased region" description="Basic and acidic residues" evidence="11">
    <location>
        <begin position="302"/>
        <end position="318"/>
    </location>
</feature>
<evidence type="ECO:0000256" key="7">
    <source>
        <dbReference type="ARBA" id="ARBA00023015"/>
    </source>
</evidence>
<evidence type="ECO:0000256" key="10">
    <source>
        <dbReference type="ARBA" id="ARBA00059947"/>
    </source>
</evidence>
<dbReference type="GO" id="GO:0006357">
    <property type="term" value="P:regulation of transcription by RNA polymerase II"/>
    <property type="evidence" value="ECO:0007669"/>
    <property type="project" value="TreeGrafter"/>
</dbReference>
<keyword evidence="8" id="KW-0804">Transcription</keyword>
<dbReference type="InterPro" id="IPR022750">
    <property type="entry name" value="IRF-2BP1_2-like_Znf"/>
</dbReference>
<gene>
    <name evidence="15" type="primary">IRF2BP2</name>
</gene>
<evidence type="ECO:0000256" key="5">
    <source>
        <dbReference type="ARBA" id="ARBA00022771"/>
    </source>
</evidence>
<evidence type="ECO:0000313" key="16">
    <source>
        <dbReference type="Proteomes" id="UP000694557"/>
    </source>
</evidence>
<keyword evidence="4" id="KW-0479">Metal-binding</keyword>
<evidence type="ECO:0000313" key="15">
    <source>
        <dbReference type="Ensembl" id="ENSOKIP00005092830.1"/>
    </source>
</evidence>
<dbReference type="InterPro" id="IPR044882">
    <property type="entry name" value="I2BP1/2_C3HC4-RING_sf"/>
</dbReference>
<feature type="region of interest" description="Disordered" evidence="11">
    <location>
        <begin position="273"/>
        <end position="364"/>
    </location>
</feature>
<keyword evidence="3" id="KW-0678">Repressor</keyword>
<feature type="compositionally biased region" description="Polar residues" evidence="11">
    <location>
        <begin position="384"/>
        <end position="399"/>
    </location>
</feature>
<dbReference type="GO" id="GO:0003714">
    <property type="term" value="F:transcription corepressor activity"/>
    <property type="evidence" value="ECO:0007669"/>
    <property type="project" value="TreeGrafter"/>
</dbReference>
<evidence type="ECO:0000256" key="8">
    <source>
        <dbReference type="ARBA" id="ARBA00023163"/>
    </source>
</evidence>
<feature type="region of interest" description="Disordered" evidence="11">
    <location>
        <begin position="60"/>
        <end position="157"/>
    </location>
</feature>
<keyword evidence="5" id="KW-0863">Zinc-finger</keyword>
<dbReference type="GeneTree" id="ENSGT00940000160591"/>
<organism evidence="15 16">
    <name type="scientific">Oncorhynchus kisutch</name>
    <name type="common">Coho salmon</name>
    <name type="synonym">Salmo kisutch</name>
    <dbReference type="NCBI Taxonomy" id="8019"/>
    <lineage>
        <taxon>Eukaryota</taxon>
        <taxon>Metazoa</taxon>
        <taxon>Chordata</taxon>
        <taxon>Craniata</taxon>
        <taxon>Vertebrata</taxon>
        <taxon>Euteleostomi</taxon>
        <taxon>Actinopterygii</taxon>
        <taxon>Neopterygii</taxon>
        <taxon>Teleostei</taxon>
        <taxon>Protacanthopterygii</taxon>
        <taxon>Salmoniformes</taxon>
        <taxon>Salmonidae</taxon>
        <taxon>Salmoninae</taxon>
        <taxon>Oncorhynchus</taxon>
    </lineage>
</organism>
<dbReference type="Pfam" id="PF25454">
    <property type="entry name" value="zf-C3HC4_IRF-2BP1_2"/>
    <property type="match status" value="1"/>
</dbReference>
<dbReference type="GO" id="GO:0005634">
    <property type="term" value="C:nucleus"/>
    <property type="evidence" value="ECO:0007669"/>
    <property type="project" value="UniProtKB-SubCell"/>
</dbReference>
<comment type="subcellular location">
    <subcellularLocation>
        <location evidence="1">Nucleus</location>
    </subcellularLocation>
</comment>
<evidence type="ECO:0000256" key="11">
    <source>
        <dbReference type="SAM" id="MobiDB-lite"/>
    </source>
</evidence>
<dbReference type="Proteomes" id="UP000694557">
    <property type="component" value="Unassembled WGS sequence"/>
</dbReference>
<comment type="similarity">
    <text evidence="2">Belongs to the IRF2BP family.</text>
</comment>
<feature type="domain" description="Interferon regulatory factor 2-binding protein 1/2-like C3HC4 zinc finger" evidence="13">
    <location>
        <begin position="454"/>
        <end position="525"/>
    </location>
</feature>
<evidence type="ECO:0000259" key="13">
    <source>
        <dbReference type="Pfam" id="PF25454"/>
    </source>
</evidence>
<dbReference type="Ensembl" id="ENSOKIT00005099172.1">
    <property type="protein sequence ID" value="ENSOKIP00005092830.1"/>
    <property type="gene ID" value="ENSOKIG00005040460.1"/>
</dbReference>
<name>A0A8C7JZ33_ONCKI</name>
<feature type="compositionally biased region" description="Basic residues" evidence="11">
    <location>
        <begin position="286"/>
        <end position="296"/>
    </location>
</feature>
<dbReference type="Pfam" id="PF11261">
    <property type="entry name" value="IRF-2BP1_2"/>
    <property type="match status" value="1"/>
</dbReference>
<keyword evidence="9" id="KW-0539">Nucleus</keyword>
<feature type="region of interest" description="Disordered" evidence="11">
    <location>
        <begin position="376"/>
        <end position="445"/>
    </location>
</feature>
<evidence type="ECO:0000256" key="2">
    <source>
        <dbReference type="ARBA" id="ARBA00010802"/>
    </source>
</evidence>
<evidence type="ECO:0000256" key="1">
    <source>
        <dbReference type="ARBA" id="ARBA00004123"/>
    </source>
</evidence>
<evidence type="ECO:0000256" key="4">
    <source>
        <dbReference type="ARBA" id="ARBA00022723"/>
    </source>
</evidence>
<dbReference type="PANTHER" id="PTHR10816:SF18">
    <property type="entry name" value="INTERFERON REGULATORY FACTOR 2-BINDING PROTEIN 2"/>
    <property type="match status" value="1"/>
</dbReference>
<dbReference type="Gene3D" id="1.10.10.1580">
    <property type="entry name" value="Interferon regulatory factor 2-binding protein"/>
    <property type="match status" value="1"/>
</dbReference>
<evidence type="ECO:0000256" key="6">
    <source>
        <dbReference type="ARBA" id="ARBA00022833"/>
    </source>
</evidence>
<evidence type="ECO:0000259" key="14">
    <source>
        <dbReference type="Pfam" id="PF25457"/>
    </source>
</evidence>
<dbReference type="PANTHER" id="PTHR10816">
    <property type="entry name" value="MYELIN TRANSCRIPTION FACTOR 1-RELATED"/>
    <property type="match status" value="1"/>
</dbReference>
<feature type="compositionally biased region" description="Polar residues" evidence="11">
    <location>
        <begin position="75"/>
        <end position="87"/>
    </location>
</feature>
<dbReference type="FunFam" id="1.10.10.1580:FF:000001">
    <property type="entry name" value="interferon regulatory factor 2-binding protein 2"/>
    <property type="match status" value="1"/>
</dbReference>
<feature type="domain" description="Interferon regulatory factor 2-binding protein 1/2-like zinc finger" evidence="12">
    <location>
        <begin position="10"/>
        <end position="61"/>
    </location>
</feature>
<dbReference type="GO" id="GO:0008270">
    <property type="term" value="F:zinc ion binding"/>
    <property type="evidence" value="ECO:0007669"/>
    <property type="project" value="UniProtKB-KW"/>
</dbReference>
<comment type="function">
    <text evidence="10">Acts as a transcriptional repressor.</text>
</comment>
<dbReference type="InterPro" id="IPR058682">
    <property type="entry name" value="IRF-2BP1/2-like_M"/>
</dbReference>
<reference evidence="15" key="2">
    <citation type="submission" date="2025-09" db="UniProtKB">
        <authorList>
            <consortium name="Ensembl"/>
        </authorList>
    </citation>
    <scope>IDENTIFICATION</scope>
</reference>
<dbReference type="Pfam" id="PF25457">
    <property type="entry name" value="IRF-2BP1_2_M"/>
    <property type="match status" value="1"/>
</dbReference>
<protein>
    <submittedName>
        <fullName evidence="15">Interferon regulatory factor 2 binding protein 2</fullName>
    </submittedName>
</protein>
<keyword evidence="16" id="KW-1185">Reference proteome</keyword>
<feature type="compositionally biased region" description="Polar residues" evidence="11">
    <location>
        <begin position="346"/>
        <end position="364"/>
    </location>
</feature>
<dbReference type="SUPFAM" id="SSF57850">
    <property type="entry name" value="RING/U-box"/>
    <property type="match status" value="1"/>
</dbReference>
<dbReference type="AlphaFoldDB" id="A0A8C7JZ33"/>
<dbReference type="InterPro" id="IPR057414">
    <property type="entry name" value="Zf-C3HC4_IRF-2BP1_2"/>
</dbReference>
<feature type="compositionally biased region" description="Low complexity" evidence="11">
    <location>
        <begin position="148"/>
        <end position="157"/>
    </location>
</feature>